<evidence type="ECO:0000256" key="2">
    <source>
        <dbReference type="SAM" id="SignalP"/>
    </source>
</evidence>
<feature type="chain" id="PRO_5020987883" evidence="2">
    <location>
        <begin position="19"/>
        <end position="82"/>
    </location>
</feature>
<name>A0A4U5PIH9_STECR</name>
<sequence>MLSCLFFFTALLIPNVSAFSGYTATVLINCNETCRKGIVDYFSSPTTCLALLQFVVIVLVAVFVGVRECQKAQRLKNPVLPM</sequence>
<keyword evidence="4" id="KW-1185">Reference proteome</keyword>
<dbReference type="EMBL" id="AZBU02000002">
    <property type="protein sequence ID" value="TKR96472.1"/>
    <property type="molecule type" value="Genomic_DNA"/>
</dbReference>
<dbReference type="AlphaFoldDB" id="A0A4U5PIH9"/>
<comment type="caution">
    <text evidence="3">The sequence shown here is derived from an EMBL/GenBank/DDBJ whole genome shotgun (WGS) entry which is preliminary data.</text>
</comment>
<keyword evidence="1" id="KW-1133">Transmembrane helix</keyword>
<dbReference type="Proteomes" id="UP000298663">
    <property type="component" value="Unassembled WGS sequence"/>
</dbReference>
<protein>
    <submittedName>
        <fullName evidence="3">Uncharacterized protein</fullName>
    </submittedName>
</protein>
<organism evidence="3 4">
    <name type="scientific">Steinernema carpocapsae</name>
    <name type="common">Entomopathogenic nematode</name>
    <dbReference type="NCBI Taxonomy" id="34508"/>
    <lineage>
        <taxon>Eukaryota</taxon>
        <taxon>Metazoa</taxon>
        <taxon>Ecdysozoa</taxon>
        <taxon>Nematoda</taxon>
        <taxon>Chromadorea</taxon>
        <taxon>Rhabditida</taxon>
        <taxon>Tylenchina</taxon>
        <taxon>Panagrolaimomorpha</taxon>
        <taxon>Strongyloidoidea</taxon>
        <taxon>Steinernematidae</taxon>
        <taxon>Steinernema</taxon>
    </lineage>
</organism>
<feature type="transmembrane region" description="Helical" evidence="1">
    <location>
        <begin position="42"/>
        <end position="66"/>
    </location>
</feature>
<evidence type="ECO:0000313" key="4">
    <source>
        <dbReference type="Proteomes" id="UP000298663"/>
    </source>
</evidence>
<reference evidence="3 4" key="1">
    <citation type="journal article" date="2015" name="Genome Biol.">
        <title>Comparative genomics of Steinernema reveals deeply conserved gene regulatory networks.</title>
        <authorList>
            <person name="Dillman A.R."/>
            <person name="Macchietto M."/>
            <person name="Porter C.F."/>
            <person name="Rogers A."/>
            <person name="Williams B."/>
            <person name="Antoshechkin I."/>
            <person name="Lee M.M."/>
            <person name="Goodwin Z."/>
            <person name="Lu X."/>
            <person name="Lewis E.E."/>
            <person name="Goodrich-Blair H."/>
            <person name="Stock S.P."/>
            <person name="Adams B.J."/>
            <person name="Sternberg P.W."/>
            <person name="Mortazavi A."/>
        </authorList>
    </citation>
    <scope>NUCLEOTIDE SEQUENCE [LARGE SCALE GENOMIC DNA]</scope>
    <source>
        <strain evidence="3 4">ALL</strain>
    </source>
</reference>
<accession>A0A4U5PIH9</accession>
<reference evidence="3 4" key="2">
    <citation type="journal article" date="2019" name="G3 (Bethesda)">
        <title>Hybrid Assembly of the Genome of the Entomopathogenic Nematode Steinernema carpocapsae Identifies the X-Chromosome.</title>
        <authorList>
            <person name="Serra L."/>
            <person name="Macchietto M."/>
            <person name="Macias-Munoz A."/>
            <person name="McGill C.J."/>
            <person name="Rodriguez I.M."/>
            <person name="Rodriguez B."/>
            <person name="Murad R."/>
            <person name="Mortazavi A."/>
        </authorList>
    </citation>
    <scope>NUCLEOTIDE SEQUENCE [LARGE SCALE GENOMIC DNA]</scope>
    <source>
        <strain evidence="3 4">ALL</strain>
    </source>
</reference>
<keyword evidence="1" id="KW-0812">Transmembrane</keyword>
<keyword evidence="2" id="KW-0732">Signal</keyword>
<keyword evidence="1" id="KW-0472">Membrane</keyword>
<feature type="signal peptide" evidence="2">
    <location>
        <begin position="1"/>
        <end position="18"/>
    </location>
</feature>
<evidence type="ECO:0000313" key="3">
    <source>
        <dbReference type="EMBL" id="TKR96472.1"/>
    </source>
</evidence>
<evidence type="ECO:0000256" key="1">
    <source>
        <dbReference type="SAM" id="Phobius"/>
    </source>
</evidence>
<gene>
    <name evidence="3" type="ORF">L596_010482</name>
</gene>
<proteinExistence type="predicted"/>